<keyword evidence="4" id="KW-0472">Membrane</keyword>
<keyword evidence="1" id="KW-0479">Metal-binding</keyword>
<dbReference type="Pfam" id="PF12906">
    <property type="entry name" value="RINGv"/>
    <property type="match status" value="1"/>
</dbReference>
<feature type="domain" description="RING-CH-type" evidence="5">
    <location>
        <begin position="119"/>
        <end position="179"/>
    </location>
</feature>
<dbReference type="GO" id="GO:0016567">
    <property type="term" value="P:protein ubiquitination"/>
    <property type="evidence" value="ECO:0007669"/>
    <property type="project" value="TreeGrafter"/>
</dbReference>
<dbReference type="EMBL" id="CP097509">
    <property type="protein sequence ID" value="URE17620.1"/>
    <property type="molecule type" value="Genomic_DNA"/>
</dbReference>
<dbReference type="InterPro" id="IPR011016">
    <property type="entry name" value="Znf_RING-CH"/>
</dbReference>
<dbReference type="OrthoDB" id="264354at2759"/>
<dbReference type="PANTHER" id="PTHR23012:SF176">
    <property type="entry name" value="OS01G0894600 PROTEIN"/>
    <property type="match status" value="1"/>
</dbReference>
<evidence type="ECO:0000259" key="5">
    <source>
        <dbReference type="PROSITE" id="PS51292"/>
    </source>
</evidence>
<dbReference type="CDD" id="cd16495">
    <property type="entry name" value="RING_CH-C4HC3_MARCH"/>
    <property type="match status" value="1"/>
</dbReference>
<keyword evidence="2" id="KW-0863">Zinc-finger</keyword>
<keyword evidence="4" id="KW-0812">Transmembrane</keyword>
<dbReference type="InterPro" id="IPR022143">
    <property type="entry name" value="DUF3675"/>
</dbReference>
<keyword evidence="4" id="KW-1133">Transmembrane helix</keyword>
<gene>
    <name evidence="6" type="ORF">MUK42_12156</name>
</gene>
<dbReference type="GO" id="GO:0004842">
    <property type="term" value="F:ubiquitin-protein transferase activity"/>
    <property type="evidence" value="ECO:0007669"/>
    <property type="project" value="TreeGrafter"/>
</dbReference>
<dbReference type="SUPFAM" id="SSF57850">
    <property type="entry name" value="RING/U-box"/>
    <property type="match status" value="1"/>
</dbReference>
<keyword evidence="3" id="KW-0862">Zinc</keyword>
<protein>
    <recommendedName>
        <fullName evidence="5">RING-CH-type domain-containing protein</fullName>
    </recommendedName>
</protein>
<evidence type="ECO:0000313" key="7">
    <source>
        <dbReference type="Proteomes" id="UP001055439"/>
    </source>
</evidence>
<feature type="transmembrane region" description="Helical" evidence="4">
    <location>
        <begin position="269"/>
        <end position="290"/>
    </location>
</feature>
<dbReference type="SMART" id="SM00744">
    <property type="entry name" value="RINGv"/>
    <property type="match status" value="1"/>
</dbReference>
<proteinExistence type="predicted"/>
<dbReference type="GO" id="GO:0008270">
    <property type="term" value="F:zinc ion binding"/>
    <property type="evidence" value="ECO:0007669"/>
    <property type="project" value="UniProtKB-KW"/>
</dbReference>
<accession>A0A9E7GML2</accession>
<dbReference type="PANTHER" id="PTHR23012">
    <property type="entry name" value="RING/FYVE/PHD ZINC FINGER DOMAIN-CONTAINING"/>
    <property type="match status" value="1"/>
</dbReference>
<dbReference type="Pfam" id="PF12428">
    <property type="entry name" value="DUF3675"/>
    <property type="match status" value="1"/>
</dbReference>
<evidence type="ECO:0000256" key="1">
    <source>
        <dbReference type="ARBA" id="ARBA00022723"/>
    </source>
</evidence>
<dbReference type="InterPro" id="IPR013083">
    <property type="entry name" value="Znf_RING/FYVE/PHD"/>
</dbReference>
<dbReference type="InterPro" id="IPR033275">
    <property type="entry name" value="MARCH-like"/>
</dbReference>
<name>A0A9E7GML2_9LILI</name>
<organism evidence="6 7">
    <name type="scientific">Musa troglodytarum</name>
    <name type="common">fe'i banana</name>
    <dbReference type="NCBI Taxonomy" id="320322"/>
    <lineage>
        <taxon>Eukaryota</taxon>
        <taxon>Viridiplantae</taxon>
        <taxon>Streptophyta</taxon>
        <taxon>Embryophyta</taxon>
        <taxon>Tracheophyta</taxon>
        <taxon>Spermatophyta</taxon>
        <taxon>Magnoliopsida</taxon>
        <taxon>Liliopsida</taxon>
        <taxon>Zingiberales</taxon>
        <taxon>Musaceae</taxon>
        <taxon>Musa</taxon>
    </lineage>
</organism>
<evidence type="ECO:0000256" key="2">
    <source>
        <dbReference type="ARBA" id="ARBA00022771"/>
    </source>
</evidence>
<dbReference type="Proteomes" id="UP001055439">
    <property type="component" value="Chromosome 7"/>
</dbReference>
<dbReference type="GO" id="GO:0016020">
    <property type="term" value="C:membrane"/>
    <property type="evidence" value="ECO:0007669"/>
    <property type="project" value="TreeGrafter"/>
</dbReference>
<dbReference type="PROSITE" id="PS51292">
    <property type="entry name" value="ZF_RING_CH"/>
    <property type="match status" value="1"/>
</dbReference>
<dbReference type="Gene3D" id="3.30.40.10">
    <property type="entry name" value="Zinc/RING finger domain, C3HC4 (zinc finger)"/>
    <property type="match status" value="1"/>
</dbReference>
<evidence type="ECO:0000256" key="4">
    <source>
        <dbReference type="SAM" id="Phobius"/>
    </source>
</evidence>
<keyword evidence="7" id="KW-1185">Reference proteome</keyword>
<dbReference type="AlphaFoldDB" id="A0A9E7GML2"/>
<feature type="transmembrane region" description="Helical" evidence="4">
    <location>
        <begin position="238"/>
        <end position="257"/>
    </location>
</feature>
<reference evidence="6" key="1">
    <citation type="submission" date="2022-05" db="EMBL/GenBank/DDBJ databases">
        <title>The Musa troglodytarum L. genome provides insights into the mechanism of non-climacteric behaviour and enrichment of carotenoids.</title>
        <authorList>
            <person name="Wang J."/>
        </authorList>
    </citation>
    <scope>NUCLEOTIDE SEQUENCE</scope>
    <source>
        <tissue evidence="6">Leaf</tissue>
    </source>
</reference>
<sequence length="304" mass="33600">MLSHPSMEDIDSIANKRSKFLIAFMVAGLKWCILITNNCSVVGSSFYLVFCLLSPFLRQSIVEEPEGEMVGHFMVCVDGIIASAACFEPVNPDGSPQADGAAVEEGCSVSRTAIVGHKKKGGEMIECRICQEEGDESDMETPCACNGTLKFAHRKCIQKWCNKKGNITCEICNQVFAPNYSVPPSRPSPDVIAIDVRQSWGSRFDLRDSHFLAITAAEQELLNAEYEDYAAASASGIACCRTVALILMLLLLVRQIFNSSREVGLMQDISALFNVSLQFVGFFLPCYVIARSCYFIQSRRRRQV</sequence>
<evidence type="ECO:0000313" key="6">
    <source>
        <dbReference type="EMBL" id="URE17620.1"/>
    </source>
</evidence>
<evidence type="ECO:0000256" key="3">
    <source>
        <dbReference type="ARBA" id="ARBA00022833"/>
    </source>
</evidence>
<feature type="transmembrane region" description="Helical" evidence="4">
    <location>
        <begin position="20"/>
        <end position="53"/>
    </location>
</feature>